<dbReference type="InterPro" id="IPR027806">
    <property type="entry name" value="HARBI1_dom"/>
</dbReference>
<dbReference type="Proteomes" id="UP001164746">
    <property type="component" value="Chromosome 12"/>
</dbReference>
<reference evidence="4" key="1">
    <citation type="submission" date="2022-11" db="EMBL/GenBank/DDBJ databases">
        <title>Centuries of genome instability and evolution in soft-shell clam transmissible cancer (bioRxiv).</title>
        <authorList>
            <person name="Hart S.F.M."/>
            <person name="Yonemitsu M.A."/>
            <person name="Giersch R.M."/>
            <person name="Beal B.F."/>
            <person name="Arriagada G."/>
            <person name="Davis B.W."/>
            <person name="Ostrander E.A."/>
            <person name="Goff S.P."/>
            <person name="Metzger M.J."/>
        </authorList>
    </citation>
    <scope>NUCLEOTIDE SEQUENCE</scope>
    <source>
        <strain evidence="4">MELC-2E11</strain>
        <tissue evidence="4">Siphon/mantle</tissue>
    </source>
</reference>
<proteinExistence type="predicted"/>
<protein>
    <recommendedName>
        <fullName evidence="3">DDE Tnp4 domain-containing protein</fullName>
    </recommendedName>
</protein>
<evidence type="ECO:0000313" key="4">
    <source>
        <dbReference type="EMBL" id="WAR22505.1"/>
    </source>
</evidence>
<evidence type="ECO:0000313" key="5">
    <source>
        <dbReference type="Proteomes" id="UP001164746"/>
    </source>
</evidence>
<feature type="domain" description="DDE Tnp4" evidence="3">
    <location>
        <begin position="34"/>
        <end position="87"/>
    </location>
</feature>
<organism evidence="4 5">
    <name type="scientific">Mya arenaria</name>
    <name type="common">Soft-shell clam</name>
    <dbReference type="NCBI Taxonomy" id="6604"/>
    <lineage>
        <taxon>Eukaryota</taxon>
        <taxon>Metazoa</taxon>
        <taxon>Spiralia</taxon>
        <taxon>Lophotrochozoa</taxon>
        <taxon>Mollusca</taxon>
        <taxon>Bivalvia</taxon>
        <taxon>Autobranchia</taxon>
        <taxon>Heteroconchia</taxon>
        <taxon>Euheterodonta</taxon>
        <taxon>Imparidentia</taxon>
        <taxon>Neoheterodontei</taxon>
        <taxon>Myida</taxon>
        <taxon>Myoidea</taxon>
        <taxon>Myidae</taxon>
        <taxon>Mya</taxon>
    </lineage>
</organism>
<sequence length="216" mass="24174">MPRLAATYVYGHITLKTPVLVRSPKLSNVEPGGDNAELYRNRNGYFSINVQAVCDANLKFTNIIARWPGSVHDIRIFNSRRLCGLFEMELTKNNCSEIYISETTDSKKETSSAQKVMQLSVGHSVCAGKGQEMACRFGFLIPPMKATMTFEPLDESTDIQENNDDEAKAEETNDIEANQLFPGGKIVLKNGVTICARRNPKVIRHKPNNESRNKMC</sequence>
<gene>
    <name evidence="4" type="ORF">MAR_016479</name>
</gene>
<evidence type="ECO:0000256" key="1">
    <source>
        <dbReference type="ARBA" id="ARBA00001968"/>
    </source>
</evidence>
<dbReference type="Pfam" id="PF13359">
    <property type="entry name" value="DDE_Tnp_4"/>
    <property type="match status" value="1"/>
</dbReference>
<keyword evidence="5" id="KW-1185">Reference proteome</keyword>
<accession>A0ABY7FJW4</accession>
<name>A0ABY7FJW4_MYAAR</name>
<dbReference type="EMBL" id="CP111023">
    <property type="protein sequence ID" value="WAR22505.1"/>
    <property type="molecule type" value="Genomic_DNA"/>
</dbReference>
<comment type="cofactor">
    <cofactor evidence="1">
        <name>a divalent metal cation</name>
        <dbReference type="ChEBI" id="CHEBI:60240"/>
    </cofactor>
</comment>
<evidence type="ECO:0000259" key="3">
    <source>
        <dbReference type="Pfam" id="PF13359"/>
    </source>
</evidence>
<evidence type="ECO:0000256" key="2">
    <source>
        <dbReference type="ARBA" id="ARBA00022723"/>
    </source>
</evidence>
<keyword evidence="2" id="KW-0479">Metal-binding</keyword>